<dbReference type="PANTHER" id="PTHR11088:SF60">
    <property type="entry name" value="TRNA DIMETHYLALLYLTRANSFERASE"/>
    <property type="match status" value="1"/>
</dbReference>
<evidence type="ECO:0000256" key="8">
    <source>
        <dbReference type="ARBA" id="ARBA00022842"/>
    </source>
</evidence>
<evidence type="ECO:0000256" key="13">
    <source>
        <dbReference type="RuleBase" id="RU003785"/>
    </source>
</evidence>
<sequence length="309" mass="35653">MKRNKIVVIVGPTSSGKSDLAVLVAKRFRGEVVSADSRQVYKGMDIGSGKITRKEMKGVRHHLLGVASPKSTFTVVKYKKLAEKAIADILKRKRLPIICGGTGFYIDSLLYDWHMPKVAANKSLRDRLNRKSGIELFKMLSGLDPERAKNIDRHNKVRLVRALEIVITTGAPVPKTELFNKKESLYEFLKIGIKVQDKVLKEKIKIRLGKRLKEGLIKEVEKLHRQGLSWNKLDNFGLEYRYISRYLRGLVTKEDAISTIEKENWHYAKRQMTWFRRDKNTIWINSPEKAKSLVKLFVRRHDVESNTLN</sequence>
<evidence type="ECO:0000256" key="5">
    <source>
        <dbReference type="ARBA" id="ARBA00022694"/>
    </source>
</evidence>
<feature type="site" description="Interaction with substrate tRNA" evidence="10">
    <location>
        <position position="125"/>
    </location>
</feature>
<feature type="binding site" evidence="10">
    <location>
        <begin position="13"/>
        <end position="18"/>
    </location>
    <ligand>
        <name>substrate</name>
    </ligand>
</feature>
<comment type="similarity">
    <text evidence="3 10 13">Belongs to the IPP transferase family.</text>
</comment>
<comment type="cofactor">
    <cofactor evidence="1 10">
        <name>Mg(2+)</name>
        <dbReference type="ChEBI" id="CHEBI:18420"/>
    </cofactor>
</comment>
<dbReference type="PANTHER" id="PTHR11088">
    <property type="entry name" value="TRNA DIMETHYLALLYLTRANSFERASE"/>
    <property type="match status" value="1"/>
</dbReference>
<comment type="function">
    <text evidence="2 10 12">Catalyzes the transfer of a dimethylallyl group onto the adenine at position 37 in tRNAs that read codons beginning with uridine, leading to the formation of N6-(dimethylallyl)adenosine (i(6)A).</text>
</comment>
<dbReference type="InterPro" id="IPR018022">
    <property type="entry name" value="IPT"/>
</dbReference>
<dbReference type="NCBIfam" id="TIGR00174">
    <property type="entry name" value="miaA"/>
    <property type="match status" value="1"/>
</dbReference>
<dbReference type="HAMAP" id="MF_00185">
    <property type="entry name" value="IPP_trans"/>
    <property type="match status" value="1"/>
</dbReference>
<keyword evidence="6 10" id="KW-0547">Nucleotide-binding</keyword>
<gene>
    <name evidence="10" type="primary">miaA</name>
    <name evidence="14" type="ORF">A3D47_00565</name>
</gene>
<dbReference type="GO" id="GO:0052381">
    <property type="term" value="F:tRNA dimethylallyltransferase activity"/>
    <property type="evidence" value="ECO:0007669"/>
    <property type="project" value="UniProtKB-UniRule"/>
</dbReference>
<reference evidence="14 15" key="1">
    <citation type="journal article" date="2016" name="Nat. Commun.">
        <title>Thousands of microbial genomes shed light on interconnected biogeochemical processes in an aquifer system.</title>
        <authorList>
            <person name="Anantharaman K."/>
            <person name="Brown C.T."/>
            <person name="Hug L.A."/>
            <person name="Sharon I."/>
            <person name="Castelle C.J."/>
            <person name="Probst A.J."/>
            <person name="Thomas B.C."/>
            <person name="Singh A."/>
            <person name="Wilkins M.J."/>
            <person name="Karaoz U."/>
            <person name="Brodie E.L."/>
            <person name="Williams K.H."/>
            <person name="Hubbard S.S."/>
            <person name="Banfield J.F."/>
        </authorList>
    </citation>
    <scope>NUCLEOTIDE SEQUENCE [LARGE SCALE GENOMIC DNA]</scope>
</reference>
<evidence type="ECO:0000256" key="10">
    <source>
        <dbReference type="HAMAP-Rule" id="MF_00185"/>
    </source>
</evidence>
<dbReference type="Pfam" id="PF01715">
    <property type="entry name" value="IPPT"/>
    <property type="match status" value="1"/>
</dbReference>
<evidence type="ECO:0000256" key="3">
    <source>
        <dbReference type="ARBA" id="ARBA00005842"/>
    </source>
</evidence>
<evidence type="ECO:0000313" key="14">
    <source>
        <dbReference type="EMBL" id="OGY57289.1"/>
    </source>
</evidence>
<feature type="binding site" evidence="10">
    <location>
        <begin position="11"/>
        <end position="18"/>
    </location>
    <ligand>
        <name>ATP</name>
        <dbReference type="ChEBI" id="CHEBI:30616"/>
    </ligand>
</feature>
<comment type="caution">
    <text evidence="10">Lacks conserved residue(s) required for the propagation of feature annotation.</text>
</comment>
<feature type="region of interest" description="Interaction with substrate tRNA" evidence="10">
    <location>
        <begin position="36"/>
        <end position="39"/>
    </location>
</feature>
<dbReference type="GO" id="GO:0006400">
    <property type="term" value="P:tRNA modification"/>
    <property type="evidence" value="ECO:0007669"/>
    <property type="project" value="TreeGrafter"/>
</dbReference>
<name>A0A1G1YYG6_9BACT</name>
<comment type="subunit">
    <text evidence="10">Monomer.</text>
</comment>
<dbReference type="Proteomes" id="UP000178651">
    <property type="component" value="Unassembled WGS sequence"/>
</dbReference>
<dbReference type="GO" id="GO:0005524">
    <property type="term" value="F:ATP binding"/>
    <property type="evidence" value="ECO:0007669"/>
    <property type="project" value="UniProtKB-UniRule"/>
</dbReference>
<keyword evidence="7 10" id="KW-0067">ATP-binding</keyword>
<keyword evidence="4 10" id="KW-0808">Transferase</keyword>
<evidence type="ECO:0000256" key="7">
    <source>
        <dbReference type="ARBA" id="ARBA00022840"/>
    </source>
</evidence>
<evidence type="ECO:0000256" key="4">
    <source>
        <dbReference type="ARBA" id="ARBA00022679"/>
    </source>
</evidence>
<protein>
    <recommendedName>
        <fullName evidence="10">tRNA dimethylallyltransferase</fullName>
        <ecNumber evidence="10">2.5.1.75</ecNumber>
    </recommendedName>
    <alternativeName>
        <fullName evidence="10">Dimethylallyl diphosphate:tRNA dimethylallyltransferase</fullName>
        <shortName evidence="10">DMAPP:tRNA dimethylallyltransferase</shortName>
        <shortName evidence="10">DMATase</shortName>
    </alternativeName>
    <alternativeName>
        <fullName evidence="10">Isopentenyl-diphosphate:tRNA isopentenyltransferase</fullName>
        <shortName evidence="10">IPP transferase</shortName>
        <shortName evidence="10">IPPT</shortName>
        <shortName evidence="10">IPTase</shortName>
    </alternativeName>
</protein>
<evidence type="ECO:0000256" key="12">
    <source>
        <dbReference type="RuleBase" id="RU003784"/>
    </source>
</evidence>
<dbReference type="SUPFAM" id="SSF52540">
    <property type="entry name" value="P-loop containing nucleoside triphosphate hydrolases"/>
    <property type="match status" value="2"/>
</dbReference>
<evidence type="ECO:0000256" key="2">
    <source>
        <dbReference type="ARBA" id="ARBA00003213"/>
    </source>
</evidence>
<dbReference type="Gene3D" id="1.10.20.140">
    <property type="match status" value="1"/>
</dbReference>
<dbReference type="InterPro" id="IPR027417">
    <property type="entry name" value="P-loop_NTPase"/>
</dbReference>
<evidence type="ECO:0000313" key="15">
    <source>
        <dbReference type="Proteomes" id="UP000178651"/>
    </source>
</evidence>
<dbReference type="EC" id="2.5.1.75" evidence="10"/>
<dbReference type="AlphaFoldDB" id="A0A1G1YYG6"/>
<evidence type="ECO:0000256" key="11">
    <source>
        <dbReference type="RuleBase" id="RU003783"/>
    </source>
</evidence>
<organism evidence="14 15">
    <name type="scientific">Candidatus Colwellbacteria bacterium RIFCSPHIGHO2_02_FULL_43_15</name>
    <dbReference type="NCBI Taxonomy" id="1797686"/>
    <lineage>
        <taxon>Bacteria</taxon>
        <taxon>Candidatus Colwelliibacteriota</taxon>
    </lineage>
</organism>
<evidence type="ECO:0000256" key="6">
    <source>
        <dbReference type="ARBA" id="ARBA00022741"/>
    </source>
</evidence>
<feature type="site" description="Interaction with substrate tRNA" evidence="10">
    <location>
        <position position="102"/>
    </location>
</feature>
<comment type="caution">
    <text evidence="14">The sequence shown here is derived from an EMBL/GenBank/DDBJ whole genome shotgun (WGS) entry which is preliminary data.</text>
</comment>
<dbReference type="InterPro" id="IPR039657">
    <property type="entry name" value="Dimethylallyltransferase"/>
</dbReference>
<evidence type="ECO:0000256" key="9">
    <source>
        <dbReference type="ARBA" id="ARBA00049563"/>
    </source>
</evidence>
<accession>A0A1G1YYG6</accession>
<dbReference type="Gene3D" id="3.40.50.300">
    <property type="entry name" value="P-loop containing nucleotide triphosphate hydrolases"/>
    <property type="match status" value="1"/>
</dbReference>
<proteinExistence type="inferred from homology"/>
<comment type="catalytic activity">
    <reaction evidence="9 10 11">
        <text>adenosine(37) in tRNA + dimethylallyl diphosphate = N(6)-dimethylallyladenosine(37) in tRNA + diphosphate</text>
        <dbReference type="Rhea" id="RHEA:26482"/>
        <dbReference type="Rhea" id="RHEA-COMP:10162"/>
        <dbReference type="Rhea" id="RHEA-COMP:10375"/>
        <dbReference type="ChEBI" id="CHEBI:33019"/>
        <dbReference type="ChEBI" id="CHEBI:57623"/>
        <dbReference type="ChEBI" id="CHEBI:74411"/>
        <dbReference type="ChEBI" id="CHEBI:74415"/>
        <dbReference type="EC" id="2.5.1.75"/>
    </reaction>
</comment>
<dbReference type="EMBL" id="MHIU01000039">
    <property type="protein sequence ID" value="OGY57289.1"/>
    <property type="molecule type" value="Genomic_DNA"/>
</dbReference>
<keyword evidence="8 10" id="KW-0460">Magnesium</keyword>
<evidence type="ECO:0000256" key="1">
    <source>
        <dbReference type="ARBA" id="ARBA00001946"/>
    </source>
</evidence>
<keyword evidence="5 10" id="KW-0819">tRNA processing</keyword>